<gene>
    <name evidence="1" type="ORF">CHS0354_004951</name>
</gene>
<keyword evidence="2" id="KW-1185">Reference proteome</keyword>
<dbReference type="AlphaFoldDB" id="A0AAE0RNK5"/>
<evidence type="ECO:0000313" key="2">
    <source>
        <dbReference type="Proteomes" id="UP001195483"/>
    </source>
</evidence>
<reference evidence="1" key="1">
    <citation type="journal article" date="2021" name="Genome Biol. Evol.">
        <title>A High-Quality Reference Genome for a Parasitic Bivalve with Doubly Uniparental Inheritance (Bivalvia: Unionida).</title>
        <authorList>
            <person name="Smith C.H."/>
        </authorList>
    </citation>
    <scope>NUCLEOTIDE SEQUENCE</scope>
    <source>
        <strain evidence="1">CHS0354</strain>
    </source>
</reference>
<reference evidence="1" key="2">
    <citation type="journal article" date="2021" name="Genome Biol. Evol.">
        <title>Developing a high-quality reference genome for a parasitic bivalve with doubly uniparental inheritance (Bivalvia: Unionida).</title>
        <authorList>
            <person name="Smith C.H."/>
        </authorList>
    </citation>
    <scope>NUCLEOTIDE SEQUENCE</scope>
    <source>
        <strain evidence="1">CHS0354</strain>
        <tissue evidence="1">Mantle</tissue>
    </source>
</reference>
<proteinExistence type="predicted"/>
<organism evidence="1 2">
    <name type="scientific">Potamilus streckersoni</name>
    <dbReference type="NCBI Taxonomy" id="2493646"/>
    <lineage>
        <taxon>Eukaryota</taxon>
        <taxon>Metazoa</taxon>
        <taxon>Spiralia</taxon>
        <taxon>Lophotrochozoa</taxon>
        <taxon>Mollusca</taxon>
        <taxon>Bivalvia</taxon>
        <taxon>Autobranchia</taxon>
        <taxon>Heteroconchia</taxon>
        <taxon>Palaeoheterodonta</taxon>
        <taxon>Unionida</taxon>
        <taxon>Unionoidea</taxon>
        <taxon>Unionidae</taxon>
        <taxon>Ambleminae</taxon>
        <taxon>Lampsilini</taxon>
        <taxon>Potamilus</taxon>
    </lineage>
</organism>
<comment type="caution">
    <text evidence="1">The sequence shown here is derived from an EMBL/GenBank/DDBJ whole genome shotgun (WGS) entry which is preliminary data.</text>
</comment>
<protein>
    <submittedName>
        <fullName evidence="1">Uncharacterized protein</fullName>
    </submittedName>
</protein>
<name>A0AAE0RNK5_9BIVA</name>
<sequence>MSSVDSRLSEEQAGFLAGRSCTDQIVTPPVITEQSLEWQSPQFIRMPTFISDLQTRYRVDDEDNLHTVARTTGLEINFGKTKCLQVDTNQDAPILLEGQATENVNKFTYLGNNVNKSGGIRSHAMPLPLSNTS</sequence>
<dbReference type="EMBL" id="JAEAOA010000362">
    <property type="protein sequence ID" value="KAK3576666.1"/>
    <property type="molecule type" value="Genomic_DNA"/>
</dbReference>
<evidence type="ECO:0000313" key="1">
    <source>
        <dbReference type="EMBL" id="KAK3576666.1"/>
    </source>
</evidence>
<accession>A0AAE0RNK5</accession>
<reference evidence="1" key="3">
    <citation type="submission" date="2023-05" db="EMBL/GenBank/DDBJ databases">
        <authorList>
            <person name="Smith C.H."/>
        </authorList>
    </citation>
    <scope>NUCLEOTIDE SEQUENCE</scope>
    <source>
        <strain evidence="1">CHS0354</strain>
        <tissue evidence="1">Mantle</tissue>
    </source>
</reference>
<dbReference type="Proteomes" id="UP001195483">
    <property type="component" value="Unassembled WGS sequence"/>
</dbReference>